<reference evidence="2" key="1">
    <citation type="submission" date="2022-01" db="EMBL/GenBank/DDBJ databases">
        <authorList>
            <person name="King R."/>
        </authorList>
    </citation>
    <scope>NUCLEOTIDE SEQUENCE</scope>
</reference>
<feature type="signal peptide" evidence="1">
    <location>
        <begin position="1"/>
        <end position="24"/>
    </location>
</feature>
<dbReference type="OrthoDB" id="6093641at2759"/>
<proteinExistence type="predicted"/>
<sequence length="142" mass="16518">MKMTRSEVVYLLLGVLCIIQITNAAPISDVRDGNSIVDEIIMKLKQLRQQNEAVKNHGRSGRLALSKKGQLDADHRALLYNIYNHPYGAHLMEQPKRNFDEIDRLSDFEKRNFDEIDRMGSLYDFKKRNFDEIDRMGALTDF</sequence>
<dbReference type="AlphaFoldDB" id="A0A9N9S2V4"/>
<organism evidence="2 3">
    <name type="scientific">Chironomus riparius</name>
    <dbReference type="NCBI Taxonomy" id="315576"/>
    <lineage>
        <taxon>Eukaryota</taxon>
        <taxon>Metazoa</taxon>
        <taxon>Ecdysozoa</taxon>
        <taxon>Arthropoda</taxon>
        <taxon>Hexapoda</taxon>
        <taxon>Insecta</taxon>
        <taxon>Pterygota</taxon>
        <taxon>Neoptera</taxon>
        <taxon>Endopterygota</taxon>
        <taxon>Diptera</taxon>
        <taxon>Nematocera</taxon>
        <taxon>Chironomoidea</taxon>
        <taxon>Chironomidae</taxon>
        <taxon>Chironominae</taxon>
        <taxon>Chironomus</taxon>
    </lineage>
</organism>
<dbReference type="EMBL" id="OU895879">
    <property type="protein sequence ID" value="CAG9808793.1"/>
    <property type="molecule type" value="Genomic_DNA"/>
</dbReference>
<protein>
    <recommendedName>
        <fullName evidence="4">Orcokinin</fullName>
    </recommendedName>
</protein>
<evidence type="ECO:0008006" key="4">
    <source>
        <dbReference type="Google" id="ProtNLM"/>
    </source>
</evidence>
<name>A0A9N9S2V4_9DIPT</name>
<keyword evidence="1" id="KW-0732">Signal</keyword>
<gene>
    <name evidence="2" type="ORF">CHIRRI_LOCUS11629</name>
</gene>
<dbReference type="Proteomes" id="UP001153620">
    <property type="component" value="Chromosome 3"/>
</dbReference>
<evidence type="ECO:0000313" key="2">
    <source>
        <dbReference type="EMBL" id="CAG9808793.1"/>
    </source>
</evidence>
<keyword evidence="3" id="KW-1185">Reference proteome</keyword>
<evidence type="ECO:0000256" key="1">
    <source>
        <dbReference type="SAM" id="SignalP"/>
    </source>
</evidence>
<accession>A0A9N9S2V4</accession>
<feature type="chain" id="PRO_5040385785" description="Orcokinin" evidence="1">
    <location>
        <begin position="25"/>
        <end position="142"/>
    </location>
</feature>
<evidence type="ECO:0000313" key="3">
    <source>
        <dbReference type="Proteomes" id="UP001153620"/>
    </source>
</evidence>
<reference evidence="2" key="2">
    <citation type="submission" date="2022-10" db="EMBL/GenBank/DDBJ databases">
        <authorList>
            <consortium name="ENA_rothamsted_submissions"/>
            <consortium name="culmorum"/>
            <person name="King R."/>
        </authorList>
    </citation>
    <scope>NUCLEOTIDE SEQUENCE</scope>
</reference>